<dbReference type="PROSITE" id="PS50889">
    <property type="entry name" value="S4"/>
    <property type="match status" value="1"/>
</dbReference>
<dbReference type="GO" id="GO:0003723">
    <property type="term" value="F:RNA binding"/>
    <property type="evidence" value="ECO:0007669"/>
    <property type="project" value="UniProtKB-KW"/>
</dbReference>
<gene>
    <name evidence="3" type="ORF">IMCC14465_15720</name>
</gene>
<comment type="caution">
    <text evidence="3">The sequence shown here is derived from an EMBL/GenBank/DDBJ whole genome shotgun (WGS) entry which is preliminary data.</text>
</comment>
<dbReference type="Pfam" id="PF01479">
    <property type="entry name" value="S4"/>
    <property type="match status" value="1"/>
</dbReference>
<dbReference type="CDD" id="cd00165">
    <property type="entry name" value="S4"/>
    <property type="match status" value="1"/>
</dbReference>
<evidence type="ECO:0000313" key="4">
    <source>
        <dbReference type="Proteomes" id="UP000004836"/>
    </source>
</evidence>
<keyword evidence="1" id="KW-0694">RNA-binding</keyword>
<evidence type="ECO:0000256" key="1">
    <source>
        <dbReference type="PROSITE-ProRule" id="PRU00182"/>
    </source>
</evidence>
<dbReference type="eggNOG" id="COG1188">
    <property type="taxonomic scope" value="Bacteria"/>
</dbReference>
<name>J9A2Y4_9PROT</name>
<sequence length="108" mass="12476">MSHMTETDSLRVDKFLWFTRFFKTRSLATKRANEGRIRLNGKKMKKSSDPVRVGDILTFAQGKQVRVIRILDLGNRRGSAQEAQNLYEDITPKEDPDEVAQHKLLAKM</sequence>
<keyword evidence="3" id="KW-0346">Stress response</keyword>
<dbReference type="InterPro" id="IPR002942">
    <property type="entry name" value="S4_RNA-bd"/>
</dbReference>
<dbReference type="SUPFAM" id="SSF55174">
    <property type="entry name" value="Alpha-L RNA-binding motif"/>
    <property type="match status" value="1"/>
</dbReference>
<evidence type="ECO:0000259" key="2">
    <source>
        <dbReference type="SMART" id="SM00363"/>
    </source>
</evidence>
<keyword evidence="4" id="KW-1185">Reference proteome</keyword>
<reference evidence="3 4" key="1">
    <citation type="journal article" date="2012" name="J. Bacteriol.">
        <title>Genome Sequence of Strain IMCC14465, Isolated from the East Sea, Belonging to the PS1 Clade of Alphaproteobacteria.</title>
        <authorList>
            <person name="Yang S.J."/>
            <person name="Kang I."/>
            <person name="Cho J.C."/>
        </authorList>
    </citation>
    <scope>NUCLEOTIDE SEQUENCE [LARGE SCALE GENOMIC DNA]</scope>
    <source>
        <strain evidence="3 4">IMCC14465</strain>
    </source>
</reference>
<protein>
    <submittedName>
        <fullName evidence="3">Ribosome-associated heat shock protein</fullName>
    </submittedName>
</protein>
<dbReference type="STRING" id="1220535.IMCC14465_15720"/>
<dbReference type="Gene3D" id="3.10.290.10">
    <property type="entry name" value="RNA-binding S4 domain"/>
    <property type="match status" value="1"/>
</dbReference>
<dbReference type="InterPro" id="IPR036986">
    <property type="entry name" value="S4_RNA-bd_sf"/>
</dbReference>
<organism evidence="3 4">
    <name type="scientific">alpha proteobacterium IMCC14465</name>
    <dbReference type="NCBI Taxonomy" id="1220535"/>
    <lineage>
        <taxon>Bacteria</taxon>
        <taxon>Pseudomonadati</taxon>
        <taxon>Pseudomonadota</taxon>
        <taxon>Alphaproteobacteria</taxon>
        <taxon>PS1 clade</taxon>
    </lineage>
</organism>
<accession>J9A2Y4</accession>
<dbReference type="EMBL" id="ALYF01000006">
    <property type="protein sequence ID" value="EJW20685.1"/>
    <property type="molecule type" value="Genomic_DNA"/>
</dbReference>
<proteinExistence type="predicted"/>
<evidence type="ECO:0000313" key="3">
    <source>
        <dbReference type="EMBL" id="EJW20685.1"/>
    </source>
</evidence>
<dbReference type="Proteomes" id="UP000004836">
    <property type="component" value="Unassembled WGS sequence"/>
</dbReference>
<dbReference type="AlphaFoldDB" id="J9A2Y4"/>
<dbReference type="SMART" id="SM00363">
    <property type="entry name" value="S4"/>
    <property type="match status" value="1"/>
</dbReference>
<dbReference type="PATRIC" id="fig|1220535.3.peg.1564"/>
<feature type="domain" description="RNA-binding S4" evidence="2">
    <location>
        <begin position="10"/>
        <end position="72"/>
    </location>
</feature>